<comment type="caution">
    <text evidence="2">The sequence shown here is derived from an EMBL/GenBank/DDBJ whole genome shotgun (WGS) entry which is preliminary data.</text>
</comment>
<evidence type="ECO:0000313" key="3">
    <source>
        <dbReference type="Proteomes" id="UP000001396"/>
    </source>
</evidence>
<accession>D3B2U6</accession>
<sequence length="135" mass="15634">MSESNNNNNNISIEDELKQYIESLQFPFPYRFGIEYYKLMRDSQLESAVRPLVIIGVDRTLSPQERSLVPSNYNGVRIQMEYTQIIDVDARLQSAVAARSATDPIDKLIVESEMNEDDEDEDEDDEDCEEDEMDQ</sequence>
<dbReference type="AlphaFoldDB" id="D3B2U6"/>
<evidence type="ECO:0000256" key="1">
    <source>
        <dbReference type="SAM" id="MobiDB-lite"/>
    </source>
</evidence>
<organism evidence="2 3">
    <name type="scientific">Heterostelium pallidum (strain ATCC 26659 / Pp 5 / PN500)</name>
    <name type="common">Cellular slime mold</name>
    <name type="synonym">Polysphondylium pallidum</name>
    <dbReference type="NCBI Taxonomy" id="670386"/>
    <lineage>
        <taxon>Eukaryota</taxon>
        <taxon>Amoebozoa</taxon>
        <taxon>Evosea</taxon>
        <taxon>Eumycetozoa</taxon>
        <taxon>Dictyostelia</taxon>
        <taxon>Acytosteliales</taxon>
        <taxon>Acytosteliaceae</taxon>
        <taxon>Heterostelium</taxon>
    </lineage>
</organism>
<dbReference type="RefSeq" id="XP_020435761.1">
    <property type="nucleotide sequence ID" value="XM_020573689.1"/>
</dbReference>
<proteinExistence type="predicted"/>
<dbReference type="InParanoid" id="D3B2U6"/>
<reference evidence="2 3" key="1">
    <citation type="journal article" date="2011" name="Genome Res.">
        <title>Phylogeny-wide analysis of social amoeba genomes highlights ancient origins for complex intercellular communication.</title>
        <authorList>
            <person name="Heidel A.J."/>
            <person name="Lawal H.M."/>
            <person name="Felder M."/>
            <person name="Schilde C."/>
            <person name="Helps N.R."/>
            <person name="Tunggal B."/>
            <person name="Rivero F."/>
            <person name="John U."/>
            <person name="Schleicher M."/>
            <person name="Eichinger L."/>
            <person name="Platzer M."/>
            <person name="Noegel A.A."/>
            <person name="Schaap P."/>
            <person name="Gloeckner G."/>
        </authorList>
    </citation>
    <scope>NUCLEOTIDE SEQUENCE [LARGE SCALE GENOMIC DNA]</scope>
    <source>
        <strain evidence="3">ATCC 26659 / Pp 5 / PN500</strain>
    </source>
</reference>
<protein>
    <submittedName>
        <fullName evidence="2">Uncharacterized protein</fullName>
    </submittedName>
</protein>
<dbReference type="EMBL" id="ADBJ01000010">
    <property type="protein sequence ID" value="EFA83644.1"/>
    <property type="molecule type" value="Genomic_DNA"/>
</dbReference>
<dbReference type="Proteomes" id="UP000001396">
    <property type="component" value="Unassembled WGS sequence"/>
</dbReference>
<gene>
    <name evidence="2" type="ORF">PPL_02710</name>
</gene>
<feature type="compositionally biased region" description="Acidic residues" evidence="1">
    <location>
        <begin position="113"/>
        <end position="135"/>
    </location>
</feature>
<keyword evidence="3" id="KW-1185">Reference proteome</keyword>
<dbReference type="OMA" id="VRIQMEY"/>
<evidence type="ECO:0000313" key="2">
    <source>
        <dbReference type="EMBL" id="EFA83644.1"/>
    </source>
</evidence>
<feature type="region of interest" description="Disordered" evidence="1">
    <location>
        <begin position="109"/>
        <end position="135"/>
    </location>
</feature>
<dbReference type="GeneID" id="31358233"/>
<name>D3B2U6_HETP5</name>